<dbReference type="Pfam" id="PF00107">
    <property type="entry name" value="ADH_zinc_N"/>
    <property type="match status" value="1"/>
</dbReference>
<dbReference type="InterPro" id="IPR002328">
    <property type="entry name" value="ADH_Zn_CS"/>
</dbReference>
<dbReference type="InterPro" id="IPR013154">
    <property type="entry name" value="ADH-like_N"/>
</dbReference>
<keyword evidence="9" id="KW-1185">Reference proteome</keyword>
<dbReference type="EMBL" id="HG793126">
    <property type="protein sequence ID" value="CDK25308.1"/>
    <property type="molecule type" value="Genomic_DNA"/>
</dbReference>
<dbReference type="GO" id="GO:0034079">
    <property type="term" value="P:butanediol biosynthetic process"/>
    <property type="evidence" value="ECO:0007669"/>
    <property type="project" value="TreeGrafter"/>
</dbReference>
<comment type="cofactor">
    <cofactor evidence="1 6">
        <name>Zn(2+)</name>
        <dbReference type="ChEBI" id="CHEBI:29105"/>
    </cofactor>
</comment>
<dbReference type="Pfam" id="PF08240">
    <property type="entry name" value="ADH_N"/>
    <property type="match status" value="1"/>
</dbReference>
<evidence type="ECO:0000256" key="1">
    <source>
        <dbReference type="ARBA" id="ARBA00001947"/>
    </source>
</evidence>
<protein>
    <recommendedName>
        <fullName evidence="7">Enoyl reductase (ER) domain-containing protein</fullName>
    </recommendedName>
</protein>
<dbReference type="OrthoDB" id="5363962at2759"/>
<dbReference type="InterPro" id="IPR011032">
    <property type="entry name" value="GroES-like_sf"/>
</dbReference>
<evidence type="ECO:0000259" key="7">
    <source>
        <dbReference type="SMART" id="SM00829"/>
    </source>
</evidence>
<dbReference type="InterPro" id="IPR013149">
    <property type="entry name" value="ADH-like_C"/>
</dbReference>
<dbReference type="PROSITE" id="PS00059">
    <property type="entry name" value="ADH_ZINC"/>
    <property type="match status" value="1"/>
</dbReference>
<dbReference type="GO" id="GO:0008270">
    <property type="term" value="F:zinc ion binding"/>
    <property type="evidence" value="ECO:0007669"/>
    <property type="project" value="InterPro"/>
</dbReference>
<evidence type="ECO:0000256" key="6">
    <source>
        <dbReference type="RuleBase" id="RU361277"/>
    </source>
</evidence>
<dbReference type="Gene3D" id="3.40.50.720">
    <property type="entry name" value="NAD(P)-binding Rossmann-like Domain"/>
    <property type="match status" value="1"/>
</dbReference>
<dbReference type="GO" id="GO:0005737">
    <property type="term" value="C:cytoplasm"/>
    <property type="evidence" value="ECO:0007669"/>
    <property type="project" value="TreeGrafter"/>
</dbReference>
<dbReference type="HOGENOM" id="CLU_026673_11_0_1"/>
<dbReference type="InterPro" id="IPR020843">
    <property type="entry name" value="ER"/>
</dbReference>
<evidence type="ECO:0000313" key="9">
    <source>
        <dbReference type="Proteomes" id="UP000019384"/>
    </source>
</evidence>
<dbReference type="SUPFAM" id="SSF51735">
    <property type="entry name" value="NAD(P)-binding Rossmann-fold domains"/>
    <property type="match status" value="1"/>
</dbReference>
<dbReference type="CDD" id="cd08233">
    <property type="entry name" value="butanediol_DH_like"/>
    <property type="match status" value="1"/>
</dbReference>
<evidence type="ECO:0000256" key="3">
    <source>
        <dbReference type="ARBA" id="ARBA00022723"/>
    </source>
</evidence>
<evidence type="ECO:0000256" key="5">
    <source>
        <dbReference type="ARBA" id="ARBA00023002"/>
    </source>
</evidence>
<dbReference type="AlphaFoldDB" id="W6MHP7"/>
<reference evidence="8" key="2">
    <citation type="submission" date="2014-02" db="EMBL/GenBank/DDBJ databases">
        <title>Complete DNA sequence of /Kuraishia capsulata/ illustrates novel genomic features among budding yeasts (/Saccharomycotina/).</title>
        <authorList>
            <person name="Morales L."/>
            <person name="Noel B."/>
            <person name="Porcel B."/>
            <person name="Marcet-Houben M."/>
            <person name="Hullo M-F."/>
            <person name="Sacerdot C."/>
            <person name="Tekaia F."/>
            <person name="Leh-Louis V."/>
            <person name="Despons L."/>
            <person name="Khanna V."/>
            <person name="Aury J-M."/>
            <person name="Barbe V."/>
            <person name="Couloux A."/>
            <person name="Labadie K."/>
            <person name="Pelletier E."/>
            <person name="Souciet J-L."/>
            <person name="Boekhout T."/>
            <person name="Gabaldon T."/>
            <person name="Wincker P."/>
            <person name="Dujon B."/>
        </authorList>
    </citation>
    <scope>NUCLEOTIDE SEQUENCE</scope>
    <source>
        <strain evidence="8">CBS 1993</strain>
    </source>
</reference>
<evidence type="ECO:0000256" key="2">
    <source>
        <dbReference type="ARBA" id="ARBA00008072"/>
    </source>
</evidence>
<organism evidence="8 9">
    <name type="scientific">Kuraishia capsulata CBS 1993</name>
    <dbReference type="NCBI Taxonomy" id="1382522"/>
    <lineage>
        <taxon>Eukaryota</taxon>
        <taxon>Fungi</taxon>
        <taxon>Dikarya</taxon>
        <taxon>Ascomycota</taxon>
        <taxon>Saccharomycotina</taxon>
        <taxon>Pichiomycetes</taxon>
        <taxon>Pichiales</taxon>
        <taxon>Pichiaceae</taxon>
        <taxon>Kuraishia</taxon>
    </lineage>
</organism>
<proteinExistence type="inferred from homology"/>
<dbReference type="GeneID" id="34518708"/>
<dbReference type="Gene3D" id="3.90.180.10">
    <property type="entry name" value="Medium-chain alcohol dehydrogenases, catalytic domain"/>
    <property type="match status" value="1"/>
</dbReference>
<dbReference type="SMART" id="SM00829">
    <property type="entry name" value="PKS_ER"/>
    <property type="match status" value="1"/>
</dbReference>
<evidence type="ECO:0000313" key="8">
    <source>
        <dbReference type="EMBL" id="CDK25308.1"/>
    </source>
</evidence>
<dbReference type="STRING" id="1382522.W6MHP7"/>
<accession>W6MHP7</accession>
<keyword evidence="3 6" id="KW-0479">Metal-binding</keyword>
<keyword evidence="4 6" id="KW-0862">Zinc</keyword>
<dbReference type="Proteomes" id="UP000019384">
    <property type="component" value="Unassembled WGS sequence"/>
</dbReference>
<dbReference type="PANTHER" id="PTHR43161">
    <property type="entry name" value="SORBITOL DEHYDROGENASE"/>
    <property type="match status" value="1"/>
</dbReference>
<keyword evidence="5" id="KW-0560">Oxidoreductase</keyword>
<dbReference type="PANTHER" id="PTHR43161:SF23">
    <property type="entry name" value="(R,R)-BUTANEDIOL DEHYDROGENASE-RELATED"/>
    <property type="match status" value="1"/>
</dbReference>
<sequence>MKGVQFFGREDVRFSHLVPEPQIRHPADVLIDVAWCGICGSDLHEYLHGPIFFESNATDAGNNISGKKMPLCLGHEFSGVVKAVGPGVTKVKTGDRVVVEPTGHCRDRVRYSEFLDKERIEEPLCAACKNGMTNICIYNGLCGLGVDNGALADLVTYGEDHVLKIPDNIPLDIAALIQPLAVAWHAVEVAHVVAGSSALILGGGPIGLAVVLALQGHGVNRILVSEPAEVRRKQAASLGCETFDPMTVKAEKIGILREAAPGGEGFDYSFDCSGIPATFKASIEALAPRGTAVNVAIWPKQPIPHYVMDLTYQEKRATGSMCYTMKDFEDVVDALETGKIDLRSVERLITGKILLEHTVEKGLLELVKHKEKHVKILITPKHLELV</sequence>
<name>W6MHP7_9ASCO</name>
<feature type="domain" description="Enoyl reductase (ER)" evidence="7">
    <location>
        <begin position="8"/>
        <end position="355"/>
    </location>
</feature>
<dbReference type="RefSeq" id="XP_022457320.1">
    <property type="nucleotide sequence ID" value="XM_022603438.1"/>
</dbReference>
<reference evidence="8" key="1">
    <citation type="submission" date="2013-12" db="EMBL/GenBank/DDBJ databases">
        <authorList>
            <person name="Genoscope - CEA"/>
        </authorList>
    </citation>
    <scope>NUCLEOTIDE SEQUENCE</scope>
    <source>
        <strain evidence="8">CBS 1993</strain>
    </source>
</reference>
<evidence type="ECO:0000256" key="4">
    <source>
        <dbReference type="ARBA" id="ARBA00022833"/>
    </source>
</evidence>
<comment type="similarity">
    <text evidence="2 6">Belongs to the zinc-containing alcohol dehydrogenase family.</text>
</comment>
<dbReference type="SUPFAM" id="SSF50129">
    <property type="entry name" value="GroES-like"/>
    <property type="match status" value="1"/>
</dbReference>
<dbReference type="GO" id="GO:0000721">
    <property type="term" value="F:(R,R)-butanediol dehydrogenase activity"/>
    <property type="evidence" value="ECO:0007669"/>
    <property type="project" value="TreeGrafter"/>
</dbReference>
<gene>
    <name evidence="8" type="ORF">KUCA_T00001277001</name>
</gene>
<dbReference type="InterPro" id="IPR036291">
    <property type="entry name" value="NAD(P)-bd_dom_sf"/>
</dbReference>